<sequence>MSGINVFVLAGGAGLTNPYANTIEKKVSKSSIISALEDENVDNKDDIMEIQEDKNKLYSVWGYSERDNNLKSNSPKSGDIIFITNKNAAIYLATVFKVIEAKNLDFIWAGRQTWRYKIILKDVLRIFIPYSVDGDITQWCQEHPLSPGLSSIRHLLNIYDNMDSQLDFRYIIGKQLRKGPFQGSLKVTIDNAARYPDVGEIDMSDVEVVLSRLELYCQTVHFECIVKEI</sequence>
<evidence type="ECO:0000313" key="1">
    <source>
        <dbReference type="EMBL" id="EFN99414.1"/>
    </source>
</evidence>
<accession>E1LK32</accession>
<organism evidence="1 2">
    <name type="scientific">Streptococcus mitis SK564</name>
    <dbReference type="NCBI Taxonomy" id="585203"/>
    <lineage>
        <taxon>Bacteria</taxon>
        <taxon>Bacillati</taxon>
        <taxon>Bacillota</taxon>
        <taxon>Bacilli</taxon>
        <taxon>Lactobacillales</taxon>
        <taxon>Streptococcaceae</taxon>
        <taxon>Streptococcus</taxon>
        <taxon>Streptococcus mitis group</taxon>
    </lineage>
</organism>
<dbReference type="EMBL" id="AEDU01000006">
    <property type="protein sequence ID" value="EFN99414.1"/>
    <property type="molecule type" value="Genomic_DNA"/>
</dbReference>
<evidence type="ECO:0000313" key="2">
    <source>
        <dbReference type="Proteomes" id="UP000004966"/>
    </source>
</evidence>
<proteinExistence type="predicted"/>
<protein>
    <submittedName>
        <fullName evidence="1">Uncharacterized protein</fullName>
    </submittedName>
</protein>
<name>E1LK32_STRMT</name>
<dbReference type="AlphaFoldDB" id="E1LK32"/>
<comment type="caution">
    <text evidence="1">The sequence shown here is derived from an EMBL/GenBank/DDBJ whole genome shotgun (WGS) entry which is preliminary data.</text>
</comment>
<reference evidence="1 2" key="1">
    <citation type="submission" date="2010-09" db="EMBL/GenBank/DDBJ databases">
        <authorList>
            <person name="Daugherty S.C."/>
            <person name="Tallon L.J."/>
            <person name="Jones K.M."/>
            <person name="Liu X."/>
            <person name="Kilian M."/>
            <person name="Tettelin H."/>
        </authorList>
    </citation>
    <scope>NUCLEOTIDE SEQUENCE [LARGE SCALE GENOMIC DNA]</scope>
    <source>
        <strain evidence="1 2">SK564</strain>
    </source>
</reference>
<dbReference type="RefSeq" id="WP_000014351.1">
    <property type="nucleotide sequence ID" value="NZ_AEDU01000006.1"/>
</dbReference>
<gene>
    <name evidence="1" type="ORF">SMSK564_0209</name>
</gene>
<dbReference type="Proteomes" id="UP000004966">
    <property type="component" value="Unassembled WGS sequence"/>
</dbReference>